<accession>A0A1G6VKV1</accession>
<dbReference type="AlphaFoldDB" id="A0A1G6VKV1"/>
<evidence type="ECO:0000313" key="4">
    <source>
        <dbReference type="Proteomes" id="UP000199320"/>
    </source>
</evidence>
<feature type="region of interest" description="Disordered" evidence="1">
    <location>
        <begin position="86"/>
        <end position="111"/>
    </location>
</feature>
<sequence>MFREMWHRPQDATRQGRDATIAQVIESIDRTAPQTKARLAADVGISEQYLSELLQDLKADDIVRKAYVVDDASLYAHADSLSPLDADCVAPDTEDSERTRDASGVGTTAPGKRGETVIDLLARLEDITTAQYSAARQSFVGEEPERPADTLESLANERHSAVLSELKSYTLTTDWPGNRVAADLATIATNLEIVGDRACFITDVIDNQEVATTGVIEERVCDIFDAGEQINDYLTAILFECDLAAHDDLIAQEETVHRDLDELFELVTAYDPEMYGYLVTVTRALERAIYYWVHAAEIAVRLHSGVQPDHVMI</sequence>
<gene>
    <name evidence="3" type="ORF">SAMN04488694_11746</name>
    <name evidence="2" type="ORF">SAMN05192552_102916</name>
</gene>
<dbReference type="OrthoDB" id="183156at2157"/>
<name>A0A1G6VKV1_9EURY</name>
<evidence type="ECO:0000313" key="2">
    <source>
        <dbReference type="EMBL" id="SDD54023.1"/>
    </source>
</evidence>
<dbReference type="RefSeq" id="WP_092934286.1">
    <property type="nucleotide sequence ID" value="NZ_FMZP01000029.1"/>
</dbReference>
<evidence type="ECO:0000313" key="5">
    <source>
        <dbReference type="Proteomes" id="UP000324021"/>
    </source>
</evidence>
<dbReference type="STRING" id="392421.SAMN04488694_11746"/>
<dbReference type="Proteomes" id="UP000199320">
    <property type="component" value="Unassembled WGS sequence"/>
</dbReference>
<protein>
    <recommendedName>
        <fullName evidence="6">PhoU domain-containing protein</fullName>
    </recommendedName>
</protein>
<dbReference type="Proteomes" id="UP000324021">
    <property type="component" value="Unassembled WGS sequence"/>
</dbReference>
<reference evidence="4 5" key="2">
    <citation type="submission" date="2016-10" db="EMBL/GenBank/DDBJ databases">
        <authorList>
            <person name="Varghese N."/>
            <person name="Submissions S."/>
        </authorList>
    </citation>
    <scope>NUCLEOTIDE SEQUENCE [LARGE SCALE GENOMIC DNA]</scope>
    <source>
        <strain evidence="2 5">CDM_1</strain>
        <strain evidence="4">CDM_6</strain>
    </source>
</reference>
<evidence type="ECO:0008006" key="6">
    <source>
        <dbReference type="Google" id="ProtNLM"/>
    </source>
</evidence>
<dbReference type="SUPFAM" id="SSF109755">
    <property type="entry name" value="PhoU-like"/>
    <property type="match status" value="1"/>
</dbReference>
<dbReference type="EMBL" id="FMZP01000029">
    <property type="protein sequence ID" value="SDD54023.1"/>
    <property type="molecule type" value="Genomic_DNA"/>
</dbReference>
<proteinExistence type="predicted"/>
<organism evidence="2 5">
    <name type="scientific">Natrinema hispanicum</name>
    <dbReference type="NCBI Taxonomy" id="392421"/>
    <lineage>
        <taxon>Archaea</taxon>
        <taxon>Methanobacteriati</taxon>
        <taxon>Methanobacteriota</taxon>
        <taxon>Stenosarchaea group</taxon>
        <taxon>Halobacteria</taxon>
        <taxon>Halobacteriales</taxon>
        <taxon>Natrialbaceae</taxon>
        <taxon>Natrinema</taxon>
    </lineage>
</organism>
<evidence type="ECO:0000256" key="1">
    <source>
        <dbReference type="SAM" id="MobiDB-lite"/>
    </source>
</evidence>
<dbReference type="EMBL" id="FOIC01000017">
    <property type="protein sequence ID" value="SET92708.1"/>
    <property type="molecule type" value="Genomic_DNA"/>
</dbReference>
<evidence type="ECO:0000313" key="3">
    <source>
        <dbReference type="EMBL" id="SET92708.1"/>
    </source>
</evidence>
<keyword evidence="4" id="KW-1185">Reference proteome</keyword>
<reference evidence="3" key="1">
    <citation type="submission" date="2016-10" db="EMBL/GenBank/DDBJ databases">
        <authorList>
            <person name="de Groot N.N."/>
        </authorList>
    </citation>
    <scope>NUCLEOTIDE SEQUENCE [LARGE SCALE GENOMIC DNA]</scope>
    <source>
        <strain evidence="3">CDM_6</strain>
    </source>
</reference>